<feature type="chain" id="PRO_5021751442" description="Transmembrane protein 109" evidence="2">
    <location>
        <begin position="22"/>
        <end position="215"/>
    </location>
</feature>
<accession>A0A553QJ55</accession>
<keyword evidence="1" id="KW-1133">Transmembrane helix</keyword>
<dbReference type="Pfam" id="PF14965">
    <property type="entry name" value="BRI3BP"/>
    <property type="match status" value="1"/>
</dbReference>
<keyword evidence="4" id="KW-1185">Reference proteome</keyword>
<dbReference type="EMBL" id="SRMA01025887">
    <property type="protein sequence ID" value="TRY89958.1"/>
    <property type="molecule type" value="Genomic_DNA"/>
</dbReference>
<keyword evidence="1" id="KW-0472">Membrane</keyword>
<feature type="transmembrane region" description="Helical" evidence="1">
    <location>
        <begin position="171"/>
        <end position="188"/>
    </location>
</feature>
<dbReference type="InterPro" id="IPR039492">
    <property type="entry name" value="TMEM109"/>
</dbReference>
<dbReference type="PANTHER" id="PTHR14550">
    <property type="entry name" value="TRANSMEMBRANE PROTEIN 109"/>
    <property type="match status" value="1"/>
</dbReference>
<keyword evidence="1" id="KW-0812">Transmembrane</keyword>
<keyword evidence="2" id="KW-0732">Signal</keyword>
<dbReference type="PANTHER" id="PTHR14550:SF2">
    <property type="entry name" value="TRANSMEMBRANE PROTEIN 109"/>
    <property type="match status" value="1"/>
</dbReference>
<proteinExistence type="predicted"/>
<dbReference type="OrthoDB" id="8948833at2759"/>
<feature type="transmembrane region" description="Helical" evidence="1">
    <location>
        <begin position="142"/>
        <end position="159"/>
    </location>
</feature>
<evidence type="ECO:0000256" key="2">
    <source>
        <dbReference type="SAM" id="SignalP"/>
    </source>
</evidence>
<feature type="signal peptide" evidence="2">
    <location>
        <begin position="1"/>
        <end position="21"/>
    </location>
</feature>
<dbReference type="Proteomes" id="UP000316079">
    <property type="component" value="Unassembled WGS sequence"/>
</dbReference>
<reference evidence="3 4" key="1">
    <citation type="journal article" date="2019" name="Sci. Data">
        <title>Hybrid genome assembly and annotation of Danionella translucida.</title>
        <authorList>
            <person name="Kadobianskyi M."/>
            <person name="Schulze L."/>
            <person name="Schuelke M."/>
            <person name="Judkewitz B."/>
        </authorList>
    </citation>
    <scope>NUCLEOTIDE SEQUENCE [LARGE SCALE GENOMIC DNA]</scope>
    <source>
        <strain evidence="3 4">Bolton</strain>
    </source>
</reference>
<evidence type="ECO:0000313" key="4">
    <source>
        <dbReference type="Proteomes" id="UP000316079"/>
    </source>
</evidence>
<dbReference type="GO" id="GO:0042771">
    <property type="term" value="P:intrinsic apoptotic signaling pathway in response to DNA damage by p53 class mediator"/>
    <property type="evidence" value="ECO:0007669"/>
    <property type="project" value="TreeGrafter"/>
</dbReference>
<dbReference type="AlphaFoldDB" id="A0A553QJ55"/>
<evidence type="ECO:0008006" key="5">
    <source>
        <dbReference type="Google" id="ProtNLM"/>
    </source>
</evidence>
<name>A0A553QJ55_9TELE</name>
<feature type="transmembrane region" description="Helical" evidence="1">
    <location>
        <begin position="111"/>
        <end position="135"/>
    </location>
</feature>
<protein>
    <recommendedName>
        <fullName evidence="5">Transmembrane protein 109</fullName>
    </recommendedName>
</protein>
<evidence type="ECO:0000313" key="3">
    <source>
        <dbReference type="EMBL" id="TRY89958.1"/>
    </source>
</evidence>
<sequence>MGRFLHLFTLTTFLLVPLCHSTERETQSPGPLENVRSILTSLFGEAQGFLVSTVGEKKLEVALKFLQNSLKWLSDSVASALNVILRYVTEVLGSAGIDAKLPSQTVTPEGVIFVAQWALLALLAYWVMSFVLCLVVGVVKQALWLLKVTFAVGTFGLILSDTGASAETTAMRLAGLVCVCVLLGIGISPKTDTHLENKIKVLERRLKEMEKRKLE</sequence>
<evidence type="ECO:0000256" key="1">
    <source>
        <dbReference type="SAM" id="Phobius"/>
    </source>
</evidence>
<gene>
    <name evidence="3" type="ORF">DNTS_001679</name>
</gene>
<dbReference type="GO" id="GO:0071480">
    <property type="term" value="P:cellular response to gamma radiation"/>
    <property type="evidence" value="ECO:0007669"/>
    <property type="project" value="InterPro"/>
</dbReference>
<organism evidence="3 4">
    <name type="scientific">Danionella cerebrum</name>
    <dbReference type="NCBI Taxonomy" id="2873325"/>
    <lineage>
        <taxon>Eukaryota</taxon>
        <taxon>Metazoa</taxon>
        <taxon>Chordata</taxon>
        <taxon>Craniata</taxon>
        <taxon>Vertebrata</taxon>
        <taxon>Euteleostomi</taxon>
        <taxon>Actinopterygii</taxon>
        <taxon>Neopterygii</taxon>
        <taxon>Teleostei</taxon>
        <taxon>Ostariophysi</taxon>
        <taxon>Cypriniformes</taxon>
        <taxon>Danionidae</taxon>
        <taxon>Danioninae</taxon>
        <taxon>Danionella</taxon>
    </lineage>
</organism>
<dbReference type="STRING" id="623744.A0A553QJ55"/>
<comment type="caution">
    <text evidence="3">The sequence shown here is derived from an EMBL/GenBank/DDBJ whole genome shotgun (WGS) entry which is preliminary data.</text>
</comment>